<dbReference type="SUPFAM" id="SSF51569">
    <property type="entry name" value="Aldolase"/>
    <property type="match status" value="1"/>
</dbReference>
<dbReference type="Proteomes" id="UP000244446">
    <property type="component" value="Unassembled WGS sequence"/>
</dbReference>
<accession>A0A2T7G2R2</accession>
<dbReference type="SMART" id="SM01130">
    <property type="entry name" value="DHDPS"/>
    <property type="match status" value="1"/>
</dbReference>
<gene>
    <name evidence="3" type="ORF">DC366_17740</name>
</gene>
<proteinExistence type="inferred from homology"/>
<dbReference type="GO" id="GO:0008840">
    <property type="term" value="F:4-hydroxy-tetrahydrodipicolinate synthase activity"/>
    <property type="evidence" value="ECO:0007669"/>
    <property type="project" value="TreeGrafter"/>
</dbReference>
<dbReference type="CDD" id="cd00408">
    <property type="entry name" value="DHDPS-like"/>
    <property type="match status" value="1"/>
</dbReference>
<dbReference type="InterPro" id="IPR013785">
    <property type="entry name" value="Aldolase_TIM"/>
</dbReference>
<evidence type="ECO:0000313" key="3">
    <source>
        <dbReference type="EMBL" id="PVA08709.1"/>
    </source>
</evidence>
<keyword evidence="4" id="KW-1185">Reference proteome</keyword>
<dbReference type="RefSeq" id="WP_108693527.1">
    <property type="nucleotide sequence ID" value="NZ_QCYH01000019.1"/>
</dbReference>
<dbReference type="PANTHER" id="PTHR12128">
    <property type="entry name" value="DIHYDRODIPICOLINATE SYNTHASE"/>
    <property type="match status" value="1"/>
</dbReference>
<sequence length="324" mass="34820">MTKLTQSTLEEVVSGLSRGIIVPTLTPFDDDGTILAHAVADQARRFARIDGIVGIAVNTAFHRRETLSASERTDAIRMTRTGLDPGQLLLSHVGTLSDAALDETASCQAAGADAVIGSLVDWQKGHEGHSVDERIETLVDLVDRLPLPVIIAFDCGERRGSAAIEEIAHLARHCGNVLGFTMGADDDVMQYDQDYYALKSISRPLACLPASTGTLFHNLNTGADGVLSPFALMAPHEVAALYQASRTGRFLDAQALHNRLSPLIGLLSGHDQMTQEGICRAVAHHRGLLASTNVRGNADPLCSQLLRRIHQVVDETGLKPISWV</sequence>
<protein>
    <recommendedName>
        <fullName evidence="5">Dihydrodipicolinate synthase family protein</fullName>
    </recommendedName>
</protein>
<name>A0A2T7G2R2_9RHOB</name>
<dbReference type="PANTHER" id="PTHR12128:SF66">
    <property type="entry name" value="4-HYDROXY-2-OXOGLUTARATE ALDOLASE, MITOCHONDRIAL"/>
    <property type="match status" value="1"/>
</dbReference>
<evidence type="ECO:0000256" key="2">
    <source>
        <dbReference type="ARBA" id="ARBA00023239"/>
    </source>
</evidence>
<dbReference type="OrthoDB" id="9796205at2"/>
<dbReference type="AlphaFoldDB" id="A0A2T7G2R2"/>
<dbReference type="InterPro" id="IPR002220">
    <property type="entry name" value="DapA-like"/>
</dbReference>
<dbReference type="Pfam" id="PF00701">
    <property type="entry name" value="DHDPS"/>
    <property type="match status" value="1"/>
</dbReference>
<comment type="similarity">
    <text evidence="1">Belongs to the DapA family.</text>
</comment>
<evidence type="ECO:0008006" key="5">
    <source>
        <dbReference type="Google" id="ProtNLM"/>
    </source>
</evidence>
<evidence type="ECO:0000313" key="4">
    <source>
        <dbReference type="Proteomes" id="UP000244446"/>
    </source>
</evidence>
<keyword evidence="2" id="KW-0456">Lyase</keyword>
<evidence type="ECO:0000256" key="1">
    <source>
        <dbReference type="ARBA" id="ARBA00007592"/>
    </source>
</evidence>
<dbReference type="Gene3D" id="3.20.20.70">
    <property type="entry name" value="Aldolase class I"/>
    <property type="match status" value="1"/>
</dbReference>
<comment type="caution">
    <text evidence="3">The sequence shown here is derived from an EMBL/GenBank/DDBJ whole genome shotgun (WGS) entry which is preliminary data.</text>
</comment>
<dbReference type="EMBL" id="QCYH01000019">
    <property type="protein sequence ID" value="PVA08709.1"/>
    <property type="molecule type" value="Genomic_DNA"/>
</dbReference>
<reference evidence="3 4" key="1">
    <citation type="submission" date="2018-04" db="EMBL/GenBank/DDBJ databases">
        <title>Pelagivirga bohaiensis gen. nov., sp. nov., a bacterium isolated from the Bohai Sea.</title>
        <authorList>
            <person name="Ji X."/>
        </authorList>
    </citation>
    <scope>NUCLEOTIDE SEQUENCE [LARGE SCALE GENOMIC DNA]</scope>
    <source>
        <strain evidence="3 4">BH-SD19</strain>
    </source>
</reference>
<organism evidence="3 4">
    <name type="scientific">Pelagivirga sediminicola</name>
    <dbReference type="NCBI Taxonomy" id="2170575"/>
    <lineage>
        <taxon>Bacteria</taxon>
        <taxon>Pseudomonadati</taxon>
        <taxon>Pseudomonadota</taxon>
        <taxon>Alphaproteobacteria</taxon>
        <taxon>Rhodobacterales</taxon>
        <taxon>Paracoccaceae</taxon>
        <taxon>Pelagivirga</taxon>
    </lineage>
</organism>